<keyword evidence="2" id="KW-1185">Reference proteome</keyword>
<dbReference type="SUPFAM" id="SSF54427">
    <property type="entry name" value="NTF2-like"/>
    <property type="match status" value="1"/>
</dbReference>
<dbReference type="PANTHER" id="PTHR30173:SF36">
    <property type="entry name" value="ECF RNA POLYMERASE SIGMA FACTOR SIGJ"/>
    <property type="match status" value="1"/>
</dbReference>
<accession>A0A927N7E1</accession>
<comment type="caution">
    <text evidence="1">The sequence shown here is derived from an EMBL/GenBank/DDBJ whole genome shotgun (WGS) entry which is preliminary data.</text>
</comment>
<dbReference type="EMBL" id="JADBEM010000001">
    <property type="protein sequence ID" value="MBE1613012.1"/>
    <property type="molecule type" value="Genomic_DNA"/>
</dbReference>
<dbReference type="GO" id="GO:0016987">
    <property type="term" value="F:sigma factor activity"/>
    <property type="evidence" value="ECO:0007669"/>
    <property type="project" value="TreeGrafter"/>
</dbReference>
<protein>
    <submittedName>
        <fullName evidence="1">RNA polymerase sigma-70 factor (ECF subfamily)</fullName>
    </submittedName>
</protein>
<gene>
    <name evidence="1" type="ORF">HEB94_009860</name>
</gene>
<dbReference type="Proteomes" id="UP000638648">
    <property type="component" value="Unassembled WGS sequence"/>
</dbReference>
<organism evidence="1 2">
    <name type="scientific">Actinopolymorpha pittospori</name>
    <dbReference type="NCBI Taxonomy" id="648752"/>
    <lineage>
        <taxon>Bacteria</taxon>
        <taxon>Bacillati</taxon>
        <taxon>Actinomycetota</taxon>
        <taxon>Actinomycetes</taxon>
        <taxon>Propionibacteriales</taxon>
        <taxon>Actinopolymorphaceae</taxon>
        <taxon>Actinopolymorpha</taxon>
    </lineage>
</organism>
<dbReference type="InterPro" id="IPR052704">
    <property type="entry name" value="ECF_Sigma-70_Domain"/>
</dbReference>
<dbReference type="RefSeq" id="WP_202896931.1">
    <property type="nucleotide sequence ID" value="NZ_BAABJL010000081.1"/>
</dbReference>
<dbReference type="InterPro" id="IPR032710">
    <property type="entry name" value="NTF2-like_dom_sf"/>
</dbReference>
<sequence>MDAAQGGDIDALTSMLSDDVVAWNDGGGKVRAALRPVSGLTNVVAFIAGLVRRYPFEDFRLVEVNGRPAIWVTVDGIDQVVSVHTRDGLVHGIYCVLNPDKLTRLRPQP</sequence>
<name>A0A927N7E1_9ACTN</name>
<evidence type="ECO:0000313" key="1">
    <source>
        <dbReference type="EMBL" id="MBE1613012.1"/>
    </source>
</evidence>
<dbReference type="Gene3D" id="3.10.450.50">
    <property type="match status" value="1"/>
</dbReference>
<proteinExistence type="predicted"/>
<reference evidence="1" key="1">
    <citation type="submission" date="2020-10" db="EMBL/GenBank/DDBJ databases">
        <title>Sequencing the genomes of 1000 actinobacteria strains.</title>
        <authorList>
            <person name="Klenk H.-P."/>
        </authorList>
    </citation>
    <scope>NUCLEOTIDE SEQUENCE</scope>
    <source>
        <strain evidence="1">DSM 45354</strain>
    </source>
</reference>
<dbReference type="AlphaFoldDB" id="A0A927N7E1"/>
<evidence type="ECO:0000313" key="2">
    <source>
        <dbReference type="Proteomes" id="UP000638648"/>
    </source>
</evidence>
<dbReference type="PANTHER" id="PTHR30173">
    <property type="entry name" value="SIGMA 19 FACTOR"/>
    <property type="match status" value="1"/>
</dbReference>